<sequence length="529" mass="60984">MGIYLNPGNELFAQISKNKIYVDKSGMIPALIEVFERWNQYVCVSRPRRFGKTVIGNMLCAYFSKGCNSKELFKNSIGSKDPIFEKYLNKVNVIKIDLNSEYQNIEDKENFISIICKRINKELANEFPECKIDIADDLPYNLIYIYTQTKEKFVIIIDEYDILVREVVSGNISDELFNKYLAFLNGLFKNTTLQPAITLAYLTGILPIIREKIQSKLNNFTEYTMLGSNGLAPYIGFTAEETKAICDKNNFNYEECKRWYDGYKLENVELYNPRSVLESIRNNKIQSYWGQTSTYEVISDYIGMNFDGTKDEVIKMISGDYIDVNVTSYKNTMTGFKTRDDVFTYLIHLGYLAYNSKKEQCYIPNREVQGEWINALKICADYSTTNKIIEASKQLLEETFNGNEDAVAKSLDESHIHVTSNRSYNNEDALHCAIYLSYIYALNKYNAYREIPAGKGIADMTYVPVLPDLPALIFELKHNGIAETALNQIKEKKYYDSLSNYSGNLIFIGINYDEKTKAHTCKIERFIKE</sequence>
<feature type="domain" description="AAA-ATPase-like" evidence="1">
    <location>
        <begin position="15"/>
        <end position="213"/>
    </location>
</feature>
<dbReference type="OrthoDB" id="362582at2"/>
<organism evidence="2 3">
    <name type="scientific">Treponema bryantii</name>
    <dbReference type="NCBI Taxonomy" id="163"/>
    <lineage>
        <taxon>Bacteria</taxon>
        <taxon>Pseudomonadati</taxon>
        <taxon>Spirochaetota</taxon>
        <taxon>Spirochaetia</taxon>
        <taxon>Spirochaetales</taxon>
        <taxon>Treponemataceae</taxon>
        <taxon>Treponema</taxon>
    </lineage>
</organism>
<dbReference type="EMBL" id="FORI01000001">
    <property type="protein sequence ID" value="SFI42232.1"/>
    <property type="molecule type" value="Genomic_DNA"/>
</dbReference>
<evidence type="ECO:0000259" key="1">
    <source>
        <dbReference type="Pfam" id="PF09820"/>
    </source>
</evidence>
<dbReference type="Proteomes" id="UP000182737">
    <property type="component" value="Unassembled WGS sequence"/>
</dbReference>
<dbReference type="Pfam" id="PF09820">
    <property type="entry name" value="AAA-ATPase_like"/>
    <property type="match status" value="1"/>
</dbReference>
<evidence type="ECO:0000313" key="3">
    <source>
        <dbReference type="Proteomes" id="UP000182737"/>
    </source>
</evidence>
<name>A0A1I3I2V4_9SPIR</name>
<proteinExistence type="predicted"/>
<protein>
    <submittedName>
        <fullName evidence="2">PD-(D/E)XK nuclease superfamily protein</fullName>
    </submittedName>
</protein>
<dbReference type="InterPro" id="IPR012547">
    <property type="entry name" value="PDDEXK_9"/>
</dbReference>
<dbReference type="PANTHER" id="PTHR34825:SF1">
    <property type="entry name" value="AAA-ATPASE-LIKE DOMAIN-CONTAINING PROTEIN"/>
    <property type="match status" value="1"/>
</dbReference>
<reference evidence="3" key="1">
    <citation type="submission" date="2016-10" db="EMBL/GenBank/DDBJ databases">
        <authorList>
            <person name="Varghese N."/>
            <person name="Submissions S."/>
        </authorList>
    </citation>
    <scope>NUCLEOTIDE SEQUENCE [LARGE SCALE GENOMIC DNA]</scope>
    <source>
        <strain evidence="3">XBD1002</strain>
    </source>
</reference>
<dbReference type="RefSeq" id="WP_074929876.1">
    <property type="nucleotide sequence ID" value="NZ_FORI01000001.1"/>
</dbReference>
<dbReference type="InterPro" id="IPR018631">
    <property type="entry name" value="AAA-ATPase-like_dom"/>
</dbReference>
<keyword evidence="3" id="KW-1185">Reference proteome</keyword>
<evidence type="ECO:0000313" key="2">
    <source>
        <dbReference type="EMBL" id="SFI42232.1"/>
    </source>
</evidence>
<accession>A0A1I3I2V4</accession>
<dbReference type="PANTHER" id="PTHR34825">
    <property type="entry name" value="CONSERVED PROTEIN, WITH A WEAK D-GALACTARATE DEHYDRATASE/ALTRONATE HYDROLASE DOMAIN"/>
    <property type="match status" value="1"/>
</dbReference>
<dbReference type="AlphaFoldDB" id="A0A1I3I2V4"/>
<dbReference type="Pfam" id="PF08011">
    <property type="entry name" value="PDDEXK_9"/>
    <property type="match status" value="1"/>
</dbReference>
<gene>
    <name evidence="2" type="ORF">SAMN04487775_101285</name>
</gene>